<evidence type="ECO:0000313" key="3">
    <source>
        <dbReference type="Proteomes" id="UP000029443"/>
    </source>
</evidence>
<comment type="caution">
    <text evidence="2">The sequence shown here is derived from an EMBL/GenBank/DDBJ whole genome shotgun (WGS) entry which is preliminary data.</text>
</comment>
<dbReference type="RefSeq" id="WP_035249658.1">
    <property type="nucleotide sequence ID" value="NZ_ARXU01000013.1"/>
</dbReference>
<evidence type="ECO:0000313" key="2">
    <source>
        <dbReference type="EMBL" id="KGD60235.1"/>
    </source>
</evidence>
<proteinExistence type="predicted"/>
<gene>
    <name evidence="2" type="ORF">T9A_02808</name>
</gene>
<accession>A0ABR4WA29</accession>
<sequence>MRPLLRFLLPALLVAGCASTTQVTTRFTAEGSHPPRETLLLVAHTPEGGTRETWELTCKEIFSSSSLTILLSHQELPLWYEGGKNRILDWAQSNDVQRILVVELTHLLIDAAAPPSGGNRLNPMDQSASEMTPTWQVGIGGELAREAAPEALRQHGAELINADGKPLWTGIATTHEASNTVAIAKSQCTALRNTLKEHALIP</sequence>
<keyword evidence="3" id="KW-1185">Reference proteome</keyword>
<evidence type="ECO:0000256" key="1">
    <source>
        <dbReference type="SAM" id="SignalP"/>
    </source>
</evidence>
<organism evidence="2 3">
    <name type="scientific">Alcanivorax jadensis T9</name>
    <dbReference type="NCBI Taxonomy" id="1177181"/>
    <lineage>
        <taxon>Bacteria</taxon>
        <taxon>Pseudomonadati</taxon>
        <taxon>Pseudomonadota</taxon>
        <taxon>Gammaproteobacteria</taxon>
        <taxon>Oceanospirillales</taxon>
        <taxon>Alcanivoracaceae</taxon>
        <taxon>Alcanivorax</taxon>
    </lineage>
</organism>
<protein>
    <recommendedName>
        <fullName evidence="4">Lipoprotein</fullName>
    </recommendedName>
</protein>
<dbReference type="PROSITE" id="PS51257">
    <property type="entry name" value="PROKAR_LIPOPROTEIN"/>
    <property type="match status" value="1"/>
</dbReference>
<evidence type="ECO:0008006" key="4">
    <source>
        <dbReference type="Google" id="ProtNLM"/>
    </source>
</evidence>
<feature type="chain" id="PRO_5047054069" description="Lipoprotein" evidence="1">
    <location>
        <begin position="21"/>
        <end position="202"/>
    </location>
</feature>
<dbReference type="Proteomes" id="UP000029443">
    <property type="component" value="Unassembled WGS sequence"/>
</dbReference>
<dbReference type="EMBL" id="ARXU01000013">
    <property type="protein sequence ID" value="KGD60235.1"/>
    <property type="molecule type" value="Genomic_DNA"/>
</dbReference>
<keyword evidence="1" id="KW-0732">Signal</keyword>
<name>A0ABR4WA29_9GAMM</name>
<feature type="signal peptide" evidence="1">
    <location>
        <begin position="1"/>
        <end position="20"/>
    </location>
</feature>
<reference evidence="2 3" key="1">
    <citation type="submission" date="2012-09" db="EMBL/GenBank/DDBJ databases">
        <title>Genome Sequence of alkane-degrading Bacterium Alcanivorax jadensis T9.</title>
        <authorList>
            <person name="Lai Q."/>
            <person name="Shao Z."/>
        </authorList>
    </citation>
    <scope>NUCLEOTIDE SEQUENCE [LARGE SCALE GENOMIC DNA]</scope>
    <source>
        <strain evidence="2 3">T9</strain>
    </source>
</reference>